<gene>
    <name evidence="2" type="ORF">CU098_010718</name>
</gene>
<name>A0A367KKQ3_RHIST</name>
<reference evidence="2 3" key="1">
    <citation type="journal article" date="2018" name="G3 (Bethesda)">
        <title>Phylogenetic and Phylogenomic Definition of Rhizopus Species.</title>
        <authorList>
            <person name="Gryganskyi A.P."/>
            <person name="Golan J."/>
            <person name="Dolatabadi S."/>
            <person name="Mondo S."/>
            <person name="Robb S."/>
            <person name="Idnurm A."/>
            <person name="Muszewska A."/>
            <person name="Steczkiewicz K."/>
            <person name="Masonjones S."/>
            <person name="Liao H.L."/>
            <person name="Gajdeczka M.T."/>
            <person name="Anike F."/>
            <person name="Vuek A."/>
            <person name="Anishchenko I.M."/>
            <person name="Voigt K."/>
            <person name="de Hoog G.S."/>
            <person name="Smith M.E."/>
            <person name="Heitman J."/>
            <person name="Vilgalys R."/>
            <person name="Stajich J.E."/>
        </authorList>
    </citation>
    <scope>NUCLEOTIDE SEQUENCE [LARGE SCALE GENOMIC DNA]</scope>
    <source>
        <strain evidence="2 3">LSU 92-RS-03</strain>
    </source>
</reference>
<feature type="region of interest" description="Disordered" evidence="1">
    <location>
        <begin position="245"/>
        <end position="304"/>
    </location>
</feature>
<accession>A0A367KKQ3</accession>
<dbReference type="OrthoDB" id="2279226at2759"/>
<protein>
    <submittedName>
        <fullName evidence="2">Uncharacterized protein</fullName>
    </submittedName>
</protein>
<organism evidence="2 3">
    <name type="scientific">Rhizopus stolonifer</name>
    <name type="common">Rhizopus nigricans</name>
    <dbReference type="NCBI Taxonomy" id="4846"/>
    <lineage>
        <taxon>Eukaryota</taxon>
        <taxon>Fungi</taxon>
        <taxon>Fungi incertae sedis</taxon>
        <taxon>Mucoromycota</taxon>
        <taxon>Mucoromycotina</taxon>
        <taxon>Mucoromycetes</taxon>
        <taxon>Mucorales</taxon>
        <taxon>Mucorineae</taxon>
        <taxon>Rhizopodaceae</taxon>
        <taxon>Rhizopus</taxon>
    </lineage>
</organism>
<evidence type="ECO:0000256" key="1">
    <source>
        <dbReference type="SAM" id="MobiDB-lite"/>
    </source>
</evidence>
<feature type="compositionally biased region" description="Polar residues" evidence="1">
    <location>
        <begin position="279"/>
        <end position="294"/>
    </location>
</feature>
<feature type="compositionally biased region" description="Basic and acidic residues" evidence="1">
    <location>
        <begin position="266"/>
        <end position="276"/>
    </location>
</feature>
<dbReference type="EMBL" id="PJQM01001252">
    <property type="protein sequence ID" value="RCI02813.1"/>
    <property type="molecule type" value="Genomic_DNA"/>
</dbReference>
<feature type="compositionally biased region" description="Basic residues" evidence="1">
    <location>
        <begin position="1"/>
        <end position="13"/>
    </location>
</feature>
<feature type="region of interest" description="Disordered" evidence="1">
    <location>
        <begin position="1"/>
        <end position="21"/>
    </location>
</feature>
<dbReference type="AlphaFoldDB" id="A0A367KKQ3"/>
<proteinExistence type="predicted"/>
<comment type="caution">
    <text evidence="2">The sequence shown here is derived from an EMBL/GenBank/DDBJ whole genome shotgun (WGS) entry which is preliminary data.</text>
</comment>
<dbReference type="Proteomes" id="UP000253551">
    <property type="component" value="Unassembled WGS sequence"/>
</dbReference>
<keyword evidence="3" id="KW-1185">Reference proteome</keyword>
<feature type="region of interest" description="Disordered" evidence="1">
    <location>
        <begin position="130"/>
        <end position="192"/>
    </location>
</feature>
<feature type="compositionally biased region" description="Basic and acidic residues" evidence="1">
    <location>
        <begin position="135"/>
        <end position="144"/>
    </location>
</feature>
<evidence type="ECO:0000313" key="2">
    <source>
        <dbReference type="EMBL" id="RCI02813.1"/>
    </source>
</evidence>
<feature type="compositionally biased region" description="Polar residues" evidence="1">
    <location>
        <begin position="245"/>
        <end position="265"/>
    </location>
</feature>
<evidence type="ECO:0000313" key="3">
    <source>
        <dbReference type="Proteomes" id="UP000253551"/>
    </source>
</evidence>
<sequence>MPKNVRSTKRRGRLPVSAKDSRKVKNTKISKRVVWSDDRCLILFDELTKLGFENYQKNRNAFNKSISISIFDTPHYADKIYSKIERIVSRTSELFELKKYAKNIKPEEAQFEKWIPLFFAKEFETHLKKSSHLSPDSDREEVPKITDNAAPSQQFDQLEDEMNGSYAPETIPSFPTSFADPSTREQSDAESVATEFLLGSSLSPLASASPESSLLNYATTEAKTFSPINSSCSFSEKNIQFPIASNDSYQHPSPEIDNQSLSNQHHSPDIYHHTIVDQHPSSDTTNHTSVNSDHQLAIPPSSDSTVNSRHHCCCKSMDNSTNHFSPANPTERYYYPIQKQGLSLISTYFMTENTPEEQRLQYAQMEFQLKKMDHDQRMQILKLEEMRLDIERENIRIRNNLT</sequence>